<feature type="binding site" description="axial binding residue" evidence="2">
    <location>
        <position position="156"/>
    </location>
    <ligand>
        <name>heme c</name>
        <dbReference type="ChEBI" id="CHEBI:61717"/>
        <label>2</label>
    </ligand>
    <ligandPart>
        <name>Fe</name>
        <dbReference type="ChEBI" id="CHEBI:18248"/>
    </ligandPart>
</feature>
<accession>A0A1E3X7N9</accession>
<dbReference type="PIRSF" id="PIRSF000242">
    <property type="entry name" value="HAO"/>
    <property type="match status" value="1"/>
</dbReference>
<dbReference type="InterPro" id="IPR012138">
    <property type="entry name" value="HAO"/>
</dbReference>
<feature type="signal peptide" evidence="3">
    <location>
        <begin position="1"/>
        <end position="29"/>
    </location>
</feature>
<feature type="binding site" description="covalent" evidence="1">
    <location>
        <position position="255"/>
    </location>
    <ligand>
        <name>heme c</name>
        <dbReference type="ChEBI" id="CHEBI:61717"/>
        <label>1</label>
    </ligand>
</feature>
<feature type="binding site" description="axial binding residue" evidence="2">
    <location>
        <position position="123"/>
    </location>
    <ligand>
        <name>heme c</name>
        <dbReference type="ChEBI" id="CHEBI:61717"/>
        <label>3</label>
    </ligand>
    <ligandPart>
        <name>Fe</name>
        <dbReference type="ChEBI" id="CHEBI:18248"/>
    </ligandPart>
</feature>
<evidence type="ECO:0000256" key="3">
    <source>
        <dbReference type="SAM" id="SignalP"/>
    </source>
</evidence>
<feature type="binding site" description="covalent" evidence="1">
    <location>
        <position position="252"/>
    </location>
    <ligand>
        <name>heme c</name>
        <dbReference type="ChEBI" id="CHEBI:61717"/>
        <label>1</label>
    </ligand>
</feature>
<dbReference type="GO" id="GO:0046872">
    <property type="term" value="F:metal ion binding"/>
    <property type="evidence" value="ECO:0007669"/>
    <property type="project" value="UniProtKB-KW"/>
</dbReference>
<dbReference type="SUPFAM" id="SSF48695">
    <property type="entry name" value="Multiheme cytochromes"/>
    <property type="match status" value="1"/>
</dbReference>
<dbReference type="Proteomes" id="UP000094056">
    <property type="component" value="Unassembled WGS sequence"/>
</dbReference>
<dbReference type="Pfam" id="PF13447">
    <property type="entry name" value="Multi-haem_cyto"/>
    <property type="match status" value="2"/>
</dbReference>
<dbReference type="EMBL" id="MAYW01000155">
    <property type="protein sequence ID" value="ODS30984.1"/>
    <property type="molecule type" value="Genomic_DNA"/>
</dbReference>
<feature type="chain" id="PRO_5009140067" evidence="3">
    <location>
        <begin position="30"/>
        <end position="548"/>
    </location>
</feature>
<feature type="binding site" description="covalent" evidence="1">
    <location>
        <position position="175"/>
    </location>
    <ligand>
        <name>heme c</name>
        <dbReference type="ChEBI" id="CHEBI:61717"/>
        <label>1</label>
    </ligand>
</feature>
<feature type="binding site" description="axial binding residue" evidence="2">
    <location>
        <position position="239"/>
    </location>
    <ligand>
        <name>heme c</name>
        <dbReference type="ChEBI" id="CHEBI:61717"/>
        <label>2</label>
    </ligand>
    <ligandPart>
        <name>Fe</name>
        <dbReference type="ChEBI" id="CHEBI:18248"/>
    </ligandPart>
</feature>
<comment type="caution">
    <text evidence="4">The sequence shown here is derived from an EMBL/GenBank/DDBJ whole genome shotgun (WGS) entry which is preliminary data.</text>
</comment>
<dbReference type="AlphaFoldDB" id="A0A1E3X7N9"/>
<feature type="binding site" description="covalent" evidence="1">
    <location>
        <position position="307"/>
    </location>
    <ligand>
        <name>heme c</name>
        <dbReference type="ChEBI" id="CHEBI:61717"/>
        <label>1</label>
    </ligand>
</feature>
<sequence length="548" mass="62293">MNYIKHFRIGVVLLICVAFLMLSAGAVFAQANPKSSPERLVMPTEKLQKGFEKWVGLEKGSGPWADYYKPVPLHMYWSPKNHYIRPDVSAFKNLFEDYASGDCMGCHDEVTPGIVRSWRDSAHAKPRRTPEIAEKTRAIEEKAGITIEQVTCNFCHGESHDELFMPVADDVCKQCHRQQVVEFASEIADGRPSHQASWISNVVVPWYIEGFRKGEQYSFIGCDQCHPAMEKCDACHTRHKFSSEEARKPEACFSCHMGADHPDAETYQESKMGVIYEMEGETWALDKGLNDVELGGSEMRSPTCQTCHMYNNTTGKWGHNVTSKGRWRMGTFPPKQVEYKSSMKDYPYGITIPPMDKKIDLYDGPNNKKLERWVELCSNCHSGRFARLWFEALDGYMFAAYRKRDEAQLLVEECFDKGWIDVNARDPYPMGDVIADKLGVKLLGEGVYKAFKTTGGKVPVVGPILGVYANFRHDGGNPSAIEVEYGNMWFWYALKGYKGVAHGQQDYAWWWGWAPMVNQLSRIRSQHDMLERVYNIEKKLGIGLGGGK</sequence>
<feature type="binding site" description="axial binding residue" evidence="2">
    <location>
        <position position="107"/>
    </location>
    <ligand>
        <name>heme c</name>
        <dbReference type="ChEBI" id="CHEBI:61717"/>
        <label>1</label>
    </ligand>
    <ligandPart>
        <name>Fe</name>
        <dbReference type="ChEBI" id="CHEBI:18248"/>
    </ligandPart>
</feature>
<feature type="binding site" description="axial binding residue" evidence="2">
    <location>
        <position position="194"/>
    </location>
    <ligand>
        <name>heme c</name>
        <dbReference type="ChEBI" id="CHEBI:61717"/>
        <label>6</label>
    </ligand>
    <ligandPart>
        <name>Fe</name>
        <dbReference type="ChEBI" id="CHEBI:18248"/>
    </ligandPart>
</feature>
<dbReference type="Gene3D" id="1.20.850.10">
    <property type="entry name" value="Hydroxylamine Oxidoreductase, Chain A, domain 2"/>
    <property type="match status" value="1"/>
</dbReference>
<feature type="binding site" description="axial binding residue" evidence="2">
    <location>
        <position position="502"/>
    </location>
    <ligand>
        <name>heme c</name>
        <dbReference type="ChEBI" id="CHEBI:61717"/>
        <label>7</label>
    </ligand>
    <ligandPart>
        <name>Fe</name>
        <dbReference type="ChEBI" id="CHEBI:18248"/>
    </ligandPart>
</feature>
<gene>
    <name evidence="4" type="ORF">SCARUB_03907</name>
</gene>
<keyword evidence="3" id="KW-0732">Signal</keyword>
<name>A0A1E3X7N9_9BACT</name>
<feature type="binding site" description="covalent" evidence="1">
    <location>
        <position position="225"/>
    </location>
    <ligand>
        <name>heme c</name>
        <dbReference type="ChEBI" id="CHEBI:61717"/>
        <label>1</label>
    </ligand>
</feature>
<feature type="binding site" description="axial binding residue" evidence="2">
    <location>
        <position position="256"/>
    </location>
    <ligand>
        <name>heme c</name>
        <dbReference type="ChEBI" id="CHEBI:61717"/>
        <label>6</label>
    </ligand>
    <ligandPart>
        <name>Fe</name>
        <dbReference type="ChEBI" id="CHEBI:18248"/>
    </ligandPart>
</feature>
<reference evidence="4 5" key="1">
    <citation type="submission" date="2016-07" db="EMBL/GenBank/DDBJ databases">
        <title>Draft genome of Scalindua rubra, obtained from a brine-seawater interface in the Red Sea, sheds light on salt adaptation in anammox bacteria.</title>
        <authorList>
            <person name="Speth D.R."/>
            <person name="Lagkouvardos I."/>
            <person name="Wang Y."/>
            <person name="Qian P.-Y."/>
            <person name="Dutilh B.E."/>
            <person name="Jetten M.S."/>
        </authorList>
    </citation>
    <scope>NUCLEOTIDE SEQUENCE [LARGE SCALE GENOMIC DNA]</scope>
    <source>
        <strain evidence="4">BSI-1</strain>
    </source>
</reference>
<feature type="binding site" description="covalent" evidence="1">
    <location>
        <position position="106"/>
    </location>
    <ligand>
        <name>heme c</name>
        <dbReference type="ChEBI" id="CHEBI:61717"/>
        <label>1</label>
    </ligand>
</feature>
<feature type="binding site" description="covalent" evidence="1">
    <location>
        <position position="380"/>
    </location>
    <ligand>
        <name>heme c</name>
        <dbReference type="ChEBI" id="CHEBI:61717"/>
        <label>1</label>
    </ligand>
</feature>
<comment type="cofactor">
    <cofactor evidence="1">
        <name>heme c</name>
        <dbReference type="ChEBI" id="CHEBI:61717"/>
    </cofactor>
    <text evidence="1">Binds 8 heme c groups per subunit.</text>
</comment>
<dbReference type="InterPro" id="IPR036280">
    <property type="entry name" value="Multihaem_cyt_sf"/>
</dbReference>
<feature type="binding site" description="covalent" evidence="1">
    <location>
        <position position="103"/>
    </location>
    <ligand>
        <name>heme c</name>
        <dbReference type="ChEBI" id="CHEBI:61717"/>
        <label>1</label>
    </ligand>
</feature>
<feature type="binding site" description="covalent" evidence="1">
    <location>
        <position position="235"/>
    </location>
    <ligand>
        <name>heme c</name>
        <dbReference type="ChEBI" id="CHEBI:61717"/>
        <label>1</label>
    </ligand>
</feature>
<feature type="binding site" description="covalent" evidence="1">
    <location>
        <position position="222"/>
    </location>
    <ligand>
        <name>heme c</name>
        <dbReference type="ChEBI" id="CHEBI:61717"/>
        <label>1</label>
    </ligand>
</feature>
<feature type="binding site" description="axial binding residue" evidence="2">
    <location>
        <position position="226"/>
    </location>
    <ligand>
        <name>heme c</name>
        <dbReference type="ChEBI" id="CHEBI:61717"/>
        <label>4</label>
    </ligand>
    <ligandPart>
        <name>Fe</name>
        <dbReference type="ChEBI" id="CHEBI:18248"/>
    </ligandPart>
</feature>
<feature type="binding site" description="axial binding residue" evidence="2">
    <location>
        <position position="176"/>
    </location>
    <ligand>
        <name>heme c</name>
        <dbReference type="ChEBI" id="CHEBI:61717"/>
        <label>3</label>
    </ligand>
    <ligandPart>
        <name>Fe</name>
        <dbReference type="ChEBI" id="CHEBI:18248"/>
    </ligandPart>
</feature>
<evidence type="ECO:0000256" key="1">
    <source>
        <dbReference type="PIRSR" id="PIRSR000242-1"/>
    </source>
</evidence>
<evidence type="ECO:0000313" key="4">
    <source>
        <dbReference type="EMBL" id="ODS30984.1"/>
    </source>
</evidence>
<feature type="binding site" description="axial binding residue" evidence="2">
    <location>
        <position position="319"/>
    </location>
    <ligand>
        <name>heme c</name>
        <dbReference type="ChEBI" id="CHEBI:61717"/>
        <label>5</label>
    </ligand>
    <ligandPart>
        <name>Fe</name>
        <dbReference type="ChEBI" id="CHEBI:18248"/>
    </ligandPart>
</feature>
<feature type="binding site" description="covalent" evidence="1">
    <location>
        <position position="232"/>
    </location>
    <ligand>
        <name>heme c</name>
        <dbReference type="ChEBI" id="CHEBI:61717"/>
        <label>1</label>
    </ligand>
</feature>
<keyword evidence="2" id="KW-0479">Metal-binding</keyword>
<protein>
    <submittedName>
        <fullName evidence="4">Hydroxylamine oxidoreductase</fullName>
    </submittedName>
</protein>
<keyword evidence="1" id="KW-0349">Heme</keyword>
<feature type="binding site" description="covalent" evidence="1">
    <location>
        <position position="155"/>
    </location>
    <ligand>
        <name>heme c</name>
        <dbReference type="ChEBI" id="CHEBI:61717"/>
        <label>1</label>
    </ligand>
</feature>
<feature type="binding site" description="covalent" evidence="1">
    <location>
        <position position="377"/>
    </location>
    <ligand>
        <name>heme c</name>
        <dbReference type="ChEBI" id="CHEBI:61717"/>
        <label>1</label>
    </ligand>
</feature>
<organism evidence="4 5">
    <name type="scientific">Candidatus Scalindua rubra</name>
    <dbReference type="NCBI Taxonomy" id="1872076"/>
    <lineage>
        <taxon>Bacteria</taxon>
        <taxon>Pseudomonadati</taxon>
        <taxon>Planctomycetota</taxon>
        <taxon>Candidatus Brocadiia</taxon>
        <taxon>Candidatus Brocadiales</taxon>
        <taxon>Candidatus Scalinduaceae</taxon>
        <taxon>Candidatus Scalindua</taxon>
    </lineage>
</organism>
<feature type="binding site" description="axial binding residue" evidence="2">
    <location>
        <position position="381"/>
    </location>
    <ligand>
        <name>heme c</name>
        <dbReference type="ChEBI" id="CHEBI:61717"/>
        <label>8</label>
    </ligand>
    <ligandPart>
        <name>Fe</name>
        <dbReference type="ChEBI" id="CHEBI:18248"/>
    </ligandPart>
</feature>
<feature type="binding site" description="covalent" evidence="1">
    <location>
        <position position="152"/>
    </location>
    <ligand>
        <name>heme c</name>
        <dbReference type="ChEBI" id="CHEBI:61717"/>
        <label>1</label>
    </ligand>
</feature>
<feature type="binding site" description="covalent" evidence="1">
    <location>
        <position position="304"/>
    </location>
    <ligand>
        <name>heme c</name>
        <dbReference type="ChEBI" id="CHEBI:61717"/>
        <label>1</label>
    </ligand>
</feature>
<dbReference type="Gene3D" id="1.10.780.10">
    <property type="entry name" value="Hydroxylamine Oxidoreductase, Chain A, domain 1"/>
    <property type="match status" value="1"/>
</dbReference>
<evidence type="ECO:0000313" key="5">
    <source>
        <dbReference type="Proteomes" id="UP000094056"/>
    </source>
</evidence>
<feature type="binding site" description="axial binding residue" evidence="2">
    <location>
        <position position="236"/>
    </location>
    <ligand>
        <name>heme c</name>
        <dbReference type="ChEBI" id="CHEBI:61717"/>
        <label>5</label>
    </ligand>
    <ligandPart>
        <name>Fe</name>
        <dbReference type="ChEBI" id="CHEBI:18248"/>
    </ligandPart>
</feature>
<keyword evidence="2" id="KW-0408">Iron</keyword>
<evidence type="ECO:0000256" key="2">
    <source>
        <dbReference type="PIRSR" id="PIRSR000242-2"/>
    </source>
</evidence>
<feature type="binding site" description="covalent" evidence="1">
    <location>
        <position position="172"/>
    </location>
    <ligand>
        <name>heme c</name>
        <dbReference type="ChEBI" id="CHEBI:61717"/>
        <label>2</label>
    </ligand>
</feature>
<proteinExistence type="predicted"/>
<feature type="binding site" description="axial binding residue" evidence="2">
    <location>
        <position position="308"/>
    </location>
    <ligand>
        <name>heme c</name>
        <dbReference type="ChEBI" id="CHEBI:61717"/>
        <label>7</label>
    </ligand>
    <ligandPart>
        <name>Fe</name>
        <dbReference type="ChEBI" id="CHEBI:18248"/>
    </ligandPart>
</feature>